<dbReference type="KEGG" id="parq:DSM112329_03911"/>
<dbReference type="RefSeq" id="WP_354698245.1">
    <property type="nucleotide sequence ID" value="NZ_CP114014.1"/>
</dbReference>
<dbReference type="InterPro" id="IPR050563">
    <property type="entry name" value="4-hydroxybenzoyl-CoA_TE"/>
</dbReference>
<protein>
    <recommendedName>
        <fullName evidence="5">Thioesterase</fullName>
    </recommendedName>
</protein>
<feature type="region of interest" description="Disordered" evidence="3">
    <location>
        <begin position="148"/>
        <end position="184"/>
    </location>
</feature>
<evidence type="ECO:0000313" key="4">
    <source>
        <dbReference type="EMBL" id="XAY07033.1"/>
    </source>
</evidence>
<dbReference type="CDD" id="cd00586">
    <property type="entry name" value="4HBT"/>
    <property type="match status" value="1"/>
</dbReference>
<dbReference type="PANTHER" id="PTHR31793:SF27">
    <property type="entry name" value="NOVEL THIOESTERASE SUPERFAMILY DOMAIN AND SAPOSIN A-TYPE DOMAIN CONTAINING PROTEIN (0610012H03RIK)"/>
    <property type="match status" value="1"/>
</dbReference>
<dbReference type="InterPro" id="IPR029069">
    <property type="entry name" value="HotDog_dom_sf"/>
</dbReference>
<dbReference type="PANTHER" id="PTHR31793">
    <property type="entry name" value="4-HYDROXYBENZOYL-COA THIOESTERASE FAMILY MEMBER"/>
    <property type="match status" value="1"/>
</dbReference>
<evidence type="ECO:0008006" key="5">
    <source>
        <dbReference type="Google" id="ProtNLM"/>
    </source>
</evidence>
<proteinExistence type="inferred from homology"/>
<dbReference type="EMBL" id="CP114014">
    <property type="protein sequence ID" value="XAY07033.1"/>
    <property type="molecule type" value="Genomic_DNA"/>
</dbReference>
<evidence type="ECO:0000256" key="2">
    <source>
        <dbReference type="ARBA" id="ARBA00022801"/>
    </source>
</evidence>
<dbReference type="SUPFAM" id="SSF54637">
    <property type="entry name" value="Thioesterase/thiol ester dehydrase-isomerase"/>
    <property type="match status" value="1"/>
</dbReference>
<keyword evidence="2" id="KW-0378">Hydrolase</keyword>
<name>A0AAU7AZG6_9ACTN</name>
<gene>
    <name evidence="4" type="ORF">DSM112329_03911</name>
</gene>
<evidence type="ECO:0000256" key="1">
    <source>
        <dbReference type="ARBA" id="ARBA00005953"/>
    </source>
</evidence>
<evidence type="ECO:0000256" key="3">
    <source>
        <dbReference type="SAM" id="MobiDB-lite"/>
    </source>
</evidence>
<organism evidence="4">
    <name type="scientific">Paraconexibacter sp. AEG42_29</name>
    <dbReference type="NCBI Taxonomy" id="2997339"/>
    <lineage>
        <taxon>Bacteria</taxon>
        <taxon>Bacillati</taxon>
        <taxon>Actinomycetota</taxon>
        <taxon>Thermoleophilia</taxon>
        <taxon>Solirubrobacterales</taxon>
        <taxon>Paraconexibacteraceae</taxon>
        <taxon>Paraconexibacter</taxon>
    </lineage>
</organism>
<accession>A0AAU7AZG6</accession>
<comment type="similarity">
    <text evidence="1">Belongs to the 4-hydroxybenzoyl-CoA thioesterase family.</text>
</comment>
<dbReference type="GO" id="GO:0047617">
    <property type="term" value="F:fatty acyl-CoA hydrolase activity"/>
    <property type="evidence" value="ECO:0007669"/>
    <property type="project" value="TreeGrafter"/>
</dbReference>
<dbReference type="AlphaFoldDB" id="A0AAU7AZG6"/>
<dbReference type="Gene3D" id="3.10.129.10">
    <property type="entry name" value="Hotdog Thioesterase"/>
    <property type="match status" value="1"/>
</dbReference>
<dbReference type="Pfam" id="PF13279">
    <property type="entry name" value="4HBT_2"/>
    <property type="match status" value="1"/>
</dbReference>
<feature type="compositionally biased region" description="Pro residues" evidence="3">
    <location>
        <begin position="160"/>
        <end position="178"/>
    </location>
</feature>
<sequence>MRPGSVDRWPFSFLDTIRYGDLDANRHLNNVVYLQFFEDARIAYVASLVPGRDVAESDGFGVIFAEAHINYRAPAFYEETIRTWIRPFALRRSSFRMAFRMVAEGDGRLLAEGWGALVGYDYAAGRAAPLADELVAALRRAGAADSEIDALSDLHEHPSQPAPPAPPTPTPPPAPRDPLPNLEA</sequence>
<reference evidence="4" key="1">
    <citation type="submission" date="2022-12" db="EMBL/GenBank/DDBJ databases">
        <title>Paraconexibacter alkalitolerans sp. nov. and Baekduia alba sp. nov., isolated from soil and emended description of the genera Paraconexibacter (Chun et al., 2020) and Baekduia (An et al., 2020).</title>
        <authorList>
            <person name="Vieira S."/>
            <person name="Huber K.J."/>
            <person name="Geppert A."/>
            <person name="Wolf J."/>
            <person name="Neumann-Schaal M."/>
            <person name="Muesken M."/>
            <person name="Overmann J."/>
        </authorList>
    </citation>
    <scope>NUCLEOTIDE SEQUENCE</scope>
    <source>
        <strain evidence="4">AEG42_29</strain>
    </source>
</reference>